<dbReference type="Pfam" id="PF00410">
    <property type="entry name" value="Ribosomal_S8"/>
    <property type="match status" value="1"/>
</dbReference>
<name>A0A0H4TCE3_9DELT</name>
<dbReference type="Gene3D" id="3.30.1370.30">
    <property type="match status" value="1"/>
</dbReference>
<evidence type="ECO:0000256" key="2">
    <source>
        <dbReference type="ARBA" id="ARBA00022730"/>
    </source>
</evidence>
<dbReference type="GO" id="GO:0006412">
    <property type="term" value="P:translation"/>
    <property type="evidence" value="ECO:0007669"/>
    <property type="project" value="UniProtKB-UniRule"/>
</dbReference>
<evidence type="ECO:0000256" key="4">
    <source>
        <dbReference type="ARBA" id="ARBA00022980"/>
    </source>
</evidence>
<dbReference type="NCBIfam" id="NF001109">
    <property type="entry name" value="PRK00136.1"/>
    <property type="match status" value="1"/>
</dbReference>
<evidence type="ECO:0000256" key="7">
    <source>
        <dbReference type="HAMAP-Rule" id="MF_01302"/>
    </source>
</evidence>
<dbReference type="HAMAP" id="MF_01302_B">
    <property type="entry name" value="Ribosomal_uS8_B"/>
    <property type="match status" value="1"/>
</dbReference>
<dbReference type="GO" id="GO:0003735">
    <property type="term" value="F:structural constituent of ribosome"/>
    <property type="evidence" value="ECO:0007669"/>
    <property type="project" value="InterPro"/>
</dbReference>
<gene>
    <name evidence="7 8" type="primary">rpsH</name>
</gene>
<evidence type="ECO:0000256" key="3">
    <source>
        <dbReference type="ARBA" id="ARBA00022884"/>
    </source>
</evidence>
<dbReference type="PANTHER" id="PTHR11758">
    <property type="entry name" value="40S RIBOSOMAL PROTEIN S15A"/>
    <property type="match status" value="1"/>
</dbReference>
<keyword evidence="3 7" id="KW-0694">RNA-binding</keyword>
<dbReference type="GO" id="GO:1990904">
    <property type="term" value="C:ribonucleoprotein complex"/>
    <property type="evidence" value="ECO:0007669"/>
    <property type="project" value="UniProtKB-KW"/>
</dbReference>
<comment type="similarity">
    <text evidence="1 7">Belongs to the universal ribosomal protein uS8 family.</text>
</comment>
<dbReference type="AlphaFoldDB" id="A0A0H4TCE3"/>
<dbReference type="InterPro" id="IPR000630">
    <property type="entry name" value="Ribosomal_uS8"/>
</dbReference>
<dbReference type="GO" id="GO:0005840">
    <property type="term" value="C:ribosome"/>
    <property type="evidence" value="ECO:0007669"/>
    <property type="project" value="UniProtKB-KW"/>
</dbReference>
<protein>
    <recommendedName>
        <fullName evidence="6 7">Small ribosomal subunit protein uS8</fullName>
    </recommendedName>
</protein>
<dbReference type="GO" id="GO:0005737">
    <property type="term" value="C:cytoplasm"/>
    <property type="evidence" value="ECO:0007669"/>
    <property type="project" value="UniProtKB-ARBA"/>
</dbReference>
<dbReference type="SUPFAM" id="SSF56047">
    <property type="entry name" value="Ribosomal protein S8"/>
    <property type="match status" value="1"/>
</dbReference>
<keyword evidence="4 7" id="KW-0689">Ribosomal protein</keyword>
<organism evidence="8">
    <name type="scientific">uncultured delta proteobacterium Rifle_16ft_4_minimus_4275</name>
    <dbReference type="NCBI Taxonomy" id="1665183"/>
    <lineage>
        <taxon>Bacteria</taxon>
        <taxon>Deltaproteobacteria</taxon>
        <taxon>environmental samples</taxon>
    </lineage>
</organism>
<dbReference type="EMBL" id="KT007031">
    <property type="protein sequence ID" value="AKQ04192.1"/>
    <property type="molecule type" value="Genomic_DNA"/>
</dbReference>
<reference evidence="8" key="1">
    <citation type="journal article" date="2015" name="ISME J.">
        <title>Aquifer environment selects for microbial species cohorts in sediment and groundwater.</title>
        <authorList>
            <person name="Hug L.A."/>
            <person name="Thomas B.C."/>
            <person name="Brown C.T."/>
            <person name="Frischkorn K.R."/>
            <person name="Williams K.H."/>
            <person name="Tringe S.G."/>
            <person name="Banfield J.F."/>
        </authorList>
    </citation>
    <scope>NUCLEOTIDE SEQUENCE</scope>
</reference>
<comment type="subunit">
    <text evidence="7">Part of the 30S ribosomal subunit. Contacts proteins S5 and S12.</text>
</comment>
<dbReference type="FunFam" id="3.30.1490.10:FF:000001">
    <property type="entry name" value="30S ribosomal protein S8"/>
    <property type="match status" value="1"/>
</dbReference>
<dbReference type="InterPro" id="IPR035987">
    <property type="entry name" value="Ribosomal_uS8_sf"/>
</dbReference>
<comment type="function">
    <text evidence="7">One of the primary rRNA binding proteins, it binds directly to 16S rRNA central domain where it helps coordinate assembly of the platform of the 30S subunit.</text>
</comment>
<keyword evidence="2 7" id="KW-0699">rRNA-binding</keyword>
<keyword evidence="5 7" id="KW-0687">Ribonucleoprotein</keyword>
<accession>A0A0H4TCE3</accession>
<evidence type="ECO:0000256" key="6">
    <source>
        <dbReference type="ARBA" id="ARBA00035258"/>
    </source>
</evidence>
<dbReference type="Gene3D" id="3.30.1490.10">
    <property type="match status" value="1"/>
</dbReference>
<proteinExistence type="inferred from homology"/>
<evidence type="ECO:0000256" key="1">
    <source>
        <dbReference type="ARBA" id="ARBA00006471"/>
    </source>
</evidence>
<evidence type="ECO:0000313" key="8">
    <source>
        <dbReference type="EMBL" id="AKQ04192.1"/>
    </source>
</evidence>
<dbReference type="GO" id="GO:0019843">
    <property type="term" value="F:rRNA binding"/>
    <property type="evidence" value="ECO:0007669"/>
    <property type="project" value="UniProtKB-UniRule"/>
</dbReference>
<evidence type="ECO:0000256" key="5">
    <source>
        <dbReference type="ARBA" id="ARBA00023274"/>
    </source>
</evidence>
<sequence length="134" mass="15015">MAMTDPIADMLTRIRNAAQARHESVDVPWSRVKEQIVKVLVAEGYLQEFKKVKAKNRAGEDLRIELRFDKEHKPVISGLKRVSKPSIRVYVGFQEIPPIRKGLGVNILSTPKGVLADRDAQKAKVGGELICAVW</sequence>
<dbReference type="FunFam" id="3.30.1370.30:FF:000002">
    <property type="entry name" value="30S ribosomal protein S8"/>
    <property type="match status" value="1"/>
</dbReference>